<evidence type="ECO:0000256" key="4">
    <source>
        <dbReference type="ARBA" id="ARBA00022741"/>
    </source>
</evidence>
<keyword evidence="4 7" id="KW-0547">Nucleotide-binding</keyword>
<dbReference type="PIRSF" id="PIRSF006630">
    <property type="entry name" value="NADS_GAT"/>
    <property type="match status" value="1"/>
</dbReference>
<dbReference type="Pfam" id="PF02540">
    <property type="entry name" value="NAD_synthase"/>
    <property type="match status" value="1"/>
</dbReference>
<feature type="binding site" evidence="7">
    <location>
        <position position="419"/>
    </location>
    <ligand>
        <name>ATP</name>
        <dbReference type="ChEBI" id="CHEBI:30616"/>
    </ligand>
</feature>
<feature type="active site" description="Nucleophile; for glutaminase activity" evidence="7">
    <location>
        <position position="159"/>
    </location>
</feature>
<comment type="caution">
    <text evidence="7">Lacks conserved residue(s) required for the propagation of feature annotation.</text>
</comment>
<protein>
    <recommendedName>
        <fullName evidence="7 8">Glutamine-dependent NAD(+) synthetase</fullName>
        <ecNumber evidence="7 8">6.3.5.1</ecNumber>
    </recommendedName>
    <alternativeName>
        <fullName evidence="7 8">NAD(+) synthase [glutamine-hydrolyzing]</fullName>
    </alternativeName>
</protein>
<evidence type="ECO:0000256" key="3">
    <source>
        <dbReference type="ARBA" id="ARBA00022598"/>
    </source>
</evidence>
<dbReference type="AlphaFoldDB" id="A0A1G7PTY9"/>
<dbReference type="STRING" id="571438.SAMN05192586_11740"/>
<dbReference type="CDD" id="cd00553">
    <property type="entry name" value="NAD_synthase"/>
    <property type="match status" value="1"/>
</dbReference>
<dbReference type="InterPro" id="IPR003694">
    <property type="entry name" value="NAD_synthase"/>
</dbReference>
<dbReference type="RefSeq" id="WP_092154746.1">
    <property type="nucleotide sequence ID" value="NZ_FNBX01000017.1"/>
</dbReference>
<evidence type="ECO:0000256" key="6">
    <source>
        <dbReference type="ARBA" id="ARBA00023027"/>
    </source>
</evidence>
<dbReference type="UniPathway" id="UPA00253">
    <property type="reaction ID" value="UER00334"/>
</dbReference>
<evidence type="ECO:0000256" key="8">
    <source>
        <dbReference type="PIRNR" id="PIRNR006630"/>
    </source>
</evidence>
<dbReference type="GO" id="GO:0004359">
    <property type="term" value="F:glutaminase activity"/>
    <property type="evidence" value="ECO:0007669"/>
    <property type="project" value="InterPro"/>
</dbReference>
<keyword evidence="6 7" id="KW-0520">NAD</keyword>
<dbReference type="Gene3D" id="3.40.50.620">
    <property type="entry name" value="HUPs"/>
    <property type="match status" value="1"/>
</dbReference>
<evidence type="ECO:0000256" key="5">
    <source>
        <dbReference type="ARBA" id="ARBA00022840"/>
    </source>
</evidence>
<feature type="binding site" evidence="7">
    <location>
        <position position="395"/>
    </location>
    <ligand>
        <name>deamido-NAD(+)</name>
        <dbReference type="ChEBI" id="CHEBI:58437"/>
        <note>ligand shared between two neighboring subunits</note>
    </ligand>
</feature>
<dbReference type="EMBL" id="FNBX01000017">
    <property type="protein sequence ID" value="SDF89705.1"/>
    <property type="molecule type" value="Genomic_DNA"/>
</dbReference>
<dbReference type="NCBIfam" id="TIGR00552">
    <property type="entry name" value="nadE"/>
    <property type="match status" value="1"/>
</dbReference>
<comment type="catalytic activity">
    <reaction evidence="7 8">
        <text>deamido-NAD(+) + L-glutamine + ATP + H2O = L-glutamate + AMP + diphosphate + NAD(+) + H(+)</text>
        <dbReference type="Rhea" id="RHEA:24384"/>
        <dbReference type="ChEBI" id="CHEBI:15377"/>
        <dbReference type="ChEBI" id="CHEBI:15378"/>
        <dbReference type="ChEBI" id="CHEBI:29985"/>
        <dbReference type="ChEBI" id="CHEBI:30616"/>
        <dbReference type="ChEBI" id="CHEBI:33019"/>
        <dbReference type="ChEBI" id="CHEBI:57540"/>
        <dbReference type="ChEBI" id="CHEBI:58359"/>
        <dbReference type="ChEBI" id="CHEBI:58437"/>
        <dbReference type="ChEBI" id="CHEBI:456215"/>
        <dbReference type="EC" id="6.3.5.1"/>
    </reaction>
</comment>
<proteinExistence type="inferred from homology"/>
<comment type="pathway">
    <text evidence="1 7 8">Cofactor biosynthesis; NAD(+) biosynthesis; NAD(+) from deamido-NAD(+) (L-Gln route): step 1/1.</text>
</comment>
<evidence type="ECO:0000313" key="12">
    <source>
        <dbReference type="Proteomes" id="UP000199355"/>
    </source>
</evidence>
<gene>
    <name evidence="7" type="primary">nadE</name>
    <name evidence="11" type="ORF">SAMN05192586_11740</name>
</gene>
<sequence>MKIALLQCNSVTGDVAGNTKHILEVARQAAAAGAELCVTPELALCGVAPGHYLCAEDFAGGCRRALDQLAAALAQGPALLVGAPVPSVYASGLLSNAAVLVHKGGWQVVSRKVYQNLGQNQGQAPGAAPSQDEDARYFDRGISCGIVTLGGWRLGVVLCEDALNEESAFWKTRYASGHNPLMELVQRGVDAIVHMAASPFCVGAQEAGEHMLSHVAARHHVHLFSVNLAGGNDSRIYNGQSLAFDPTGQLLARGKAFAEDVLVVDTAANQNGKAPEPLCASEEEACWRALVLGTGDFVRKCGLSRAIVAISGGMDSALVCSVAVEALGAENVTGVLLPSPHSSAGSVKDAAALAANLGIATVAIPIGPLMDAFAAALKPGLDLFPELPGDVTFENVQARIRGTLITSLANRAQALVLNTGNKSEGAMGYCTLYGDSVGALAVIGDLTKTQVYAVGRWYNAHRGKEIIPEDIFTKAPSAELRPGQKDSDSLLPYEELDPILEDLLLPSAPGSAQLTPQRMEVRRKLFAAEFKRRQEPLALHLSRVPFGAAWQTPVAGRYRLPETK</sequence>
<feature type="binding site" evidence="7">
    <location>
        <begin position="309"/>
        <end position="316"/>
    </location>
    <ligand>
        <name>ATP</name>
        <dbReference type="ChEBI" id="CHEBI:30616"/>
    </ligand>
</feature>
<keyword evidence="12" id="KW-1185">Reference proteome</keyword>
<dbReference type="PROSITE" id="PS50263">
    <property type="entry name" value="CN_HYDROLASE"/>
    <property type="match status" value="1"/>
</dbReference>
<evidence type="ECO:0000256" key="2">
    <source>
        <dbReference type="ARBA" id="ARBA00007145"/>
    </source>
</evidence>
<dbReference type="InterPro" id="IPR003010">
    <property type="entry name" value="C-N_Hydrolase"/>
</dbReference>
<dbReference type="InterPro" id="IPR014445">
    <property type="entry name" value="Gln-dep_NAD_synthase"/>
</dbReference>
<evidence type="ECO:0000256" key="1">
    <source>
        <dbReference type="ARBA" id="ARBA00005188"/>
    </source>
</evidence>
<dbReference type="GO" id="GO:0005737">
    <property type="term" value="C:cytoplasm"/>
    <property type="evidence" value="ECO:0007669"/>
    <property type="project" value="InterPro"/>
</dbReference>
<dbReference type="CDD" id="cd07570">
    <property type="entry name" value="GAT_Gln-NAD-synth"/>
    <property type="match status" value="1"/>
</dbReference>
<comment type="function">
    <text evidence="7">Catalyzes the ATP-dependent amidation of deamido-NAD to form NAD. Uses L-glutamine as a nitrogen source.</text>
</comment>
<feature type="binding site" evidence="7">
    <location>
        <position position="198"/>
    </location>
    <ligand>
        <name>L-glutamine</name>
        <dbReference type="ChEBI" id="CHEBI:58359"/>
    </ligand>
</feature>
<dbReference type="PANTHER" id="PTHR23090">
    <property type="entry name" value="NH 3 /GLUTAMINE-DEPENDENT NAD + SYNTHETASE"/>
    <property type="match status" value="1"/>
</dbReference>
<dbReference type="HAMAP" id="MF_02090">
    <property type="entry name" value="NadE_glutamine_dep"/>
    <property type="match status" value="1"/>
</dbReference>
<dbReference type="GO" id="GO:0008795">
    <property type="term" value="F:NAD+ synthase activity"/>
    <property type="evidence" value="ECO:0007669"/>
    <property type="project" value="UniProtKB-UniRule"/>
</dbReference>
<dbReference type="GO" id="GO:0005524">
    <property type="term" value="F:ATP binding"/>
    <property type="evidence" value="ECO:0007669"/>
    <property type="project" value="UniProtKB-UniRule"/>
</dbReference>
<comment type="similarity">
    <text evidence="9">Belongs to the NAD synthetase family.</text>
</comment>
<dbReference type="InterPro" id="IPR036526">
    <property type="entry name" value="C-N_Hydrolase_sf"/>
</dbReference>
<feature type="binding site" evidence="7">
    <location>
        <position position="531"/>
    </location>
    <ligand>
        <name>deamido-NAD(+)</name>
        <dbReference type="ChEBI" id="CHEBI:58437"/>
        <note>ligand shared between two neighboring subunits</note>
    </ligand>
</feature>
<dbReference type="SUPFAM" id="SSF56317">
    <property type="entry name" value="Carbon-nitrogen hydrolase"/>
    <property type="match status" value="1"/>
</dbReference>
<feature type="binding site" evidence="7">
    <location>
        <position position="424"/>
    </location>
    <ligand>
        <name>deamido-NAD(+)</name>
        <dbReference type="ChEBI" id="CHEBI:58437"/>
        <note>ligand shared between two neighboring subunits</note>
    </ligand>
</feature>
<evidence type="ECO:0000259" key="10">
    <source>
        <dbReference type="PROSITE" id="PS50263"/>
    </source>
</evidence>
<evidence type="ECO:0000313" key="11">
    <source>
        <dbReference type="EMBL" id="SDF89705.1"/>
    </source>
</evidence>
<comment type="similarity">
    <text evidence="2 7 8">In the C-terminal section; belongs to the NAD synthetase family.</text>
</comment>
<accession>A0A1G7PTY9</accession>
<feature type="active site" description="Proton acceptor; for glutaminase activity" evidence="7">
    <location>
        <position position="41"/>
    </location>
</feature>
<dbReference type="EC" id="6.3.5.1" evidence="7 8"/>
<evidence type="ECO:0000256" key="7">
    <source>
        <dbReference type="HAMAP-Rule" id="MF_02090"/>
    </source>
</evidence>
<reference evidence="12" key="1">
    <citation type="submission" date="2016-10" db="EMBL/GenBank/DDBJ databases">
        <authorList>
            <person name="Varghese N."/>
            <person name="Submissions S."/>
        </authorList>
    </citation>
    <scope>NUCLEOTIDE SEQUENCE [LARGE SCALE GENOMIC DNA]</scope>
    <source>
        <strain evidence="12">KHC7</strain>
    </source>
</reference>
<organism evidence="11 12">
    <name type="scientific">Desulfovibrio legallii</name>
    <dbReference type="NCBI Taxonomy" id="571438"/>
    <lineage>
        <taxon>Bacteria</taxon>
        <taxon>Pseudomonadati</taxon>
        <taxon>Thermodesulfobacteriota</taxon>
        <taxon>Desulfovibrionia</taxon>
        <taxon>Desulfovibrionales</taxon>
        <taxon>Desulfovibrionaceae</taxon>
        <taxon>Desulfovibrio</taxon>
    </lineage>
</organism>
<dbReference type="GO" id="GO:0009435">
    <property type="term" value="P:NAD+ biosynthetic process"/>
    <property type="evidence" value="ECO:0007669"/>
    <property type="project" value="UniProtKB-UniRule"/>
</dbReference>
<dbReference type="OrthoDB" id="9799210at2"/>
<keyword evidence="3 7" id="KW-0436">Ligase</keyword>
<name>A0A1G7PTY9_9BACT</name>
<dbReference type="GO" id="GO:0003952">
    <property type="term" value="F:NAD+ synthase (glutamine-hydrolyzing) activity"/>
    <property type="evidence" value="ECO:0007669"/>
    <property type="project" value="UniProtKB-UniRule"/>
</dbReference>
<dbReference type="PANTHER" id="PTHR23090:SF9">
    <property type="entry name" value="GLUTAMINE-DEPENDENT NAD(+) SYNTHETASE"/>
    <property type="match status" value="1"/>
</dbReference>
<feature type="domain" description="CN hydrolase" evidence="10">
    <location>
        <begin position="1"/>
        <end position="268"/>
    </location>
</feature>
<dbReference type="Gene3D" id="3.60.110.10">
    <property type="entry name" value="Carbon-nitrogen hydrolase"/>
    <property type="match status" value="1"/>
</dbReference>
<dbReference type="InterPro" id="IPR014729">
    <property type="entry name" value="Rossmann-like_a/b/a_fold"/>
</dbReference>
<dbReference type="InterPro" id="IPR022310">
    <property type="entry name" value="NAD/GMP_synthase"/>
</dbReference>
<dbReference type="SUPFAM" id="SSF52402">
    <property type="entry name" value="Adenine nucleotide alpha hydrolases-like"/>
    <property type="match status" value="1"/>
</dbReference>
<keyword evidence="5 7" id="KW-0067">ATP-binding</keyword>
<dbReference type="Proteomes" id="UP000199355">
    <property type="component" value="Unassembled WGS sequence"/>
</dbReference>
<dbReference type="Pfam" id="PF00795">
    <property type="entry name" value="CN_hydrolase"/>
    <property type="match status" value="1"/>
</dbReference>
<evidence type="ECO:0000256" key="9">
    <source>
        <dbReference type="RuleBase" id="RU003811"/>
    </source>
</evidence>